<name>A0A7D6V5P4_9NOCA</name>
<evidence type="ECO:0000313" key="2">
    <source>
        <dbReference type="Proteomes" id="UP000515512"/>
    </source>
</evidence>
<proteinExistence type="predicted"/>
<evidence type="ECO:0000313" key="1">
    <source>
        <dbReference type="EMBL" id="QLY28072.1"/>
    </source>
</evidence>
<dbReference type="RefSeq" id="WP_181579280.1">
    <property type="nucleotide sequence ID" value="NZ_CP059399.1"/>
</dbReference>
<dbReference type="Proteomes" id="UP000515512">
    <property type="component" value="Chromosome"/>
</dbReference>
<protein>
    <recommendedName>
        <fullName evidence="3">Heavy-metal chelation domain-containing protein</fullName>
    </recommendedName>
</protein>
<reference evidence="1 2" key="1">
    <citation type="submission" date="2020-07" db="EMBL/GenBank/DDBJ databases">
        <authorList>
            <person name="Zhuang K."/>
            <person name="Ran Y."/>
        </authorList>
    </citation>
    <scope>NUCLEOTIDE SEQUENCE [LARGE SCALE GENOMIC DNA]</scope>
    <source>
        <strain evidence="1 2">WCH-YHL-001</strain>
    </source>
</reference>
<dbReference type="SUPFAM" id="SSF159713">
    <property type="entry name" value="Dhaf3308-like"/>
    <property type="match status" value="1"/>
</dbReference>
<dbReference type="AlphaFoldDB" id="A0A7D6V5P4"/>
<dbReference type="Gene3D" id="3.40.50.11590">
    <property type="match status" value="1"/>
</dbReference>
<evidence type="ECO:0008006" key="3">
    <source>
        <dbReference type="Google" id="ProtNLM"/>
    </source>
</evidence>
<dbReference type="EMBL" id="CP059399">
    <property type="protein sequence ID" value="QLY28072.1"/>
    <property type="molecule type" value="Genomic_DNA"/>
</dbReference>
<keyword evidence="2" id="KW-1185">Reference proteome</keyword>
<organism evidence="1 2">
    <name type="scientific">Nocardia huaxiensis</name>
    <dbReference type="NCBI Taxonomy" id="2755382"/>
    <lineage>
        <taxon>Bacteria</taxon>
        <taxon>Bacillati</taxon>
        <taxon>Actinomycetota</taxon>
        <taxon>Actinomycetes</taxon>
        <taxon>Mycobacteriales</taxon>
        <taxon>Nocardiaceae</taxon>
        <taxon>Nocardia</taxon>
    </lineage>
</organism>
<sequence length="287" mass="30714">MIDGGIAQRTDPGSLDELIAWTRAGKLGLEPAAVTTAAAFLTLHSTRHAGRNQQYRNEILSIRVGAAVGSCAFEPDDRADHASAVDECVGVSIAELLEHRLRTVRIAALDAYLMHAHPHPEAGGRRAAPVLVRGESSLAKSQTRASGVIDLLPAGTRTVLVIGVVNSLLAQLRSREVDYIPCDLAGGVTEWGEPVHTSSSEVSRPYDALLVTGMCLGNDSFDELLKHARRQRIPMVMFAQTGSAVLPWFLGETGLVAVAAEPYPFFSLDGGPSTHFHYRGRELACGT</sequence>
<gene>
    <name evidence="1" type="ORF">H0264_21995</name>
</gene>
<accession>A0A7D6V5P4</accession>
<dbReference type="KEGG" id="nhu:H0264_21995"/>